<keyword evidence="12" id="KW-1185">Reference proteome</keyword>
<dbReference type="GO" id="GO:0005886">
    <property type="term" value="C:plasma membrane"/>
    <property type="evidence" value="ECO:0007669"/>
    <property type="project" value="UniProtKB-SubCell"/>
</dbReference>
<feature type="domain" description="Major facilitator superfamily (MFS) profile" evidence="10">
    <location>
        <begin position="31"/>
        <end position="446"/>
    </location>
</feature>
<dbReference type="InterPro" id="IPR036259">
    <property type="entry name" value="MFS_trans_sf"/>
</dbReference>
<accession>A0A4Q7ADX3</accession>
<feature type="transmembrane region" description="Helical" evidence="9">
    <location>
        <begin position="421"/>
        <end position="441"/>
    </location>
</feature>
<evidence type="ECO:0000256" key="5">
    <source>
        <dbReference type="ARBA" id="ARBA00022519"/>
    </source>
</evidence>
<evidence type="ECO:0000256" key="8">
    <source>
        <dbReference type="ARBA" id="ARBA00023136"/>
    </source>
</evidence>
<dbReference type="PROSITE" id="PS00216">
    <property type="entry name" value="SUGAR_TRANSPORT_1"/>
    <property type="match status" value="1"/>
</dbReference>
<keyword evidence="3" id="KW-0813">Transport</keyword>
<feature type="transmembrane region" description="Helical" evidence="9">
    <location>
        <begin position="184"/>
        <end position="205"/>
    </location>
</feature>
<dbReference type="AlphaFoldDB" id="A0A4Q7ADX3"/>
<evidence type="ECO:0000256" key="3">
    <source>
        <dbReference type="ARBA" id="ARBA00022448"/>
    </source>
</evidence>
<feature type="transmembrane region" description="Helical" evidence="9">
    <location>
        <begin position="29"/>
        <end position="53"/>
    </location>
</feature>
<dbReference type="CDD" id="cd17365">
    <property type="entry name" value="MFS_PcaK_like"/>
    <property type="match status" value="1"/>
</dbReference>
<evidence type="ECO:0000256" key="6">
    <source>
        <dbReference type="ARBA" id="ARBA00022692"/>
    </source>
</evidence>
<feature type="transmembrane region" description="Helical" evidence="9">
    <location>
        <begin position="65"/>
        <end position="84"/>
    </location>
</feature>
<keyword evidence="5" id="KW-0997">Cell inner membrane</keyword>
<feature type="transmembrane region" description="Helical" evidence="9">
    <location>
        <begin position="358"/>
        <end position="381"/>
    </location>
</feature>
<keyword evidence="4" id="KW-1003">Cell membrane</keyword>
<feature type="transmembrane region" description="Helical" evidence="9">
    <location>
        <begin position="303"/>
        <end position="321"/>
    </location>
</feature>
<evidence type="ECO:0000259" key="10">
    <source>
        <dbReference type="PROSITE" id="PS50850"/>
    </source>
</evidence>
<dbReference type="Gene3D" id="1.20.1250.20">
    <property type="entry name" value="MFS general substrate transporter like domains"/>
    <property type="match status" value="2"/>
</dbReference>
<evidence type="ECO:0000256" key="7">
    <source>
        <dbReference type="ARBA" id="ARBA00022989"/>
    </source>
</evidence>
<reference evidence="11 12" key="1">
    <citation type="submission" date="2019-02" db="EMBL/GenBank/DDBJ databases">
        <title>The Batch Genome Submission of Acinetobacter spp. strains.</title>
        <authorList>
            <person name="Qin J."/>
            <person name="Hu Y."/>
            <person name="Ye H."/>
            <person name="Wei L."/>
            <person name="Feng Y."/>
            <person name="Zong Z."/>
        </authorList>
    </citation>
    <scope>NUCLEOTIDE SEQUENCE [LARGE SCALE GENOMIC DNA]</scope>
    <source>
        <strain evidence="11 12">WCHAW060049</strain>
    </source>
</reference>
<dbReference type="Pfam" id="PF07690">
    <property type="entry name" value="MFS_1"/>
    <property type="match status" value="1"/>
</dbReference>
<dbReference type="PROSITE" id="PS50850">
    <property type="entry name" value="MFS"/>
    <property type="match status" value="1"/>
</dbReference>
<keyword evidence="8 9" id="KW-0472">Membrane</keyword>
<evidence type="ECO:0000256" key="9">
    <source>
        <dbReference type="SAM" id="Phobius"/>
    </source>
</evidence>
<dbReference type="EMBL" id="SGSQ01000022">
    <property type="protein sequence ID" value="RZG44707.1"/>
    <property type="molecule type" value="Genomic_DNA"/>
</dbReference>
<dbReference type="PROSITE" id="PS00217">
    <property type="entry name" value="SUGAR_TRANSPORT_2"/>
    <property type="match status" value="1"/>
</dbReference>
<dbReference type="PANTHER" id="PTHR23508">
    <property type="entry name" value="CARBOXYLIC ACID TRANSPORTER PROTEIN HOMOLOG"/>
    <property type="match status" value="1"/>
</dbReference>
<comment type="subcellular location">
    <subcellularLocation>
        <location evidence="1">Cell inner membrane</location>
        <topology evidence="1">Multi-pass membrane protein</topology>
    </subcellularLocation>
</comment>
<dbReference type="InterPro" id="IPR004746">
    <property type="entry name" value="MFS_AAHS"/>
</dbReference>
<proteinExistence type="inferred from homology"/>
<name>A0A4Q7ADX3_9GAMM</name>
<comment type="similarity">
    <text evidence="2">Belongs to the major facilitator superfamily. Aromatic acid:H(+) symporter (AAHS) (TC 2.A.1.15) family.</text>
</comment>
<protein>
    <submittedName>
        <fullName evidence="11">MFS transporter</fullName>
    </submittedName>
</protein>
<dbReference type="RefSeq" id="WP_130132194.1">
    <property type="nucleotide sequence ID" value="NZ_SGSQ01000022.1"/>
</dbReference>
<comment type="caution">
    <text evidence="11">The sequence shown here is derived from an EMBL/GenBank/DDBJ whole genome shotgun (WGS) entry which is preliminary data.</text>
</comment>
<evidence type="ECO:0000313" key="11">
    <source>
        <dbReference type="EMBL" id="RZG44707.1"/>
    </source>
</evidence>
<dbReference type="GO" id="GO:0046943">
    <property type="term" value="F:carboxylic acid transmembrane transporter activity"/>
    <property type="evidence" value="ECO:0007669"/>
    <property type="project" value="TreeGrafter"/>
</dbReference>
<dbReference type="PANTHER" id="PTHR23508:SF10">
    <property type="entry name" value="CARBOXYLIC ACID TRANSPORTER PROTEIN HOMOLOG"/>
    <property type="match status" value="1"/>
</dbReference>
<evidence type="ECO:0000256" key="4">
    <source>
        <dbReference type="ARBA" id="ARBA00022475"/>
    </source>
</evidence>
<dbReference type="InterPro" id="IPR011701">
    <property type="entry name" value="MFS"/>
</dbReference>
<organism evidence="11 12">
    <name type="scientific">Acinetobacter wuhouensis</name>
    <dbReference type="NCBI Taxonomy" id="1879050"/>
    <lineage>
        <taxon>Bacteria</taxon>
        <taxon>Pseudomonadati</taxon>
        <taxon>Pseudomonadota</taxon>
        <taxon>Gammaproteobacteria</taxon>
        <taxon>Moraxellales</taxon>
        <taxon>Moraxellaceae</taxon>
        <taxon>Acinetobacter</taxon>
    </lineage>
</organism>
<sequence>MASQGSATQKMSIDAQAVINEAPISRYQWLIAIVCFLIVFVDGIDTAAMGFIAPALAQDWGIDRSQLGPVMSAALGGMIIGALVSGPTADRFGRKVVLTVSMLIFGGFTLASAYANDLNTLVVLRFLTGIGLGAAMPNATTLFSEYCPKRSRSLLVTCMFCGYNLGMAIGGFISSWLIPTFGWHSLFLLGGWAPLILTVLVLVLLPESYRFLIVKGGHHNKVQKIIARIAPEKIQGVTEFHVPEESIDGSEKKGVFGMLFSQKYVKGTVLLWLTYFMGLVMIYLLTSWLPTLMRETGATMERAAFIGGLFQFGGVVSALFIGWAMDRFNPNRIIAAFYFVAGLFAFAVGQSLASPTLLAILVLCAGIAINGAQSAMPALSARFYPTQCRATGVAWMSGIGRFGAVFGAWIGAVLLGNDWSFSSILSLLLIPATAAAIAIFIKSRVAHTDAT</sequence>
<feature type="transmembrane region" description="Helical" evidence="9">
    <location>
        <begin position="121"/>
        <end position="142"/>
    </location>
</feature>
<dbReference type="SUPFAM" id="SSF103473">
    <property type="entry name" value="MFS general substrate transporter"/>
    <property type="match status" value="1"/>
</dbReference>
<feature type="transmembrane region" description="Helical" evidence="9">
    <location>
        <begin position="393"/>
        <end position="415"/>
    </location>
</feature>
<gene>
    <name evidence="11" type="ORF">EXU28_14000</name>
</gene>
<dbReference type="InterPro" id="IPR005829">
    <property type="entry name" value="Sugar_transporter_CS"/>
</dbReference>
<dbReference type="NCBIfam" id="TIGR00895">
    <property type="entry name" value="2A0115"/>
    <property type="match status" value="1"/>
</dbReference>
<dbReference type="Proteomes" id="UP000293863">
    <property type="component" value="Unassembled WGS sequence"/>
</dbReference>
<feature type="transmembrane region" description="Helical" evidence="9">
    <location>
        <begin position="269"/>
        <end position="291"/>
    </location>
</feature>
<keyword evidence="6 9" id="KW-0812">Transmembrane</keyword>
<feature type="transmembrane region" description="Helical" evidence="9">
    <location>
        <begin position="333"/>
        <end position="352"/>
    </location>
</feature>
<keyword evidence="7 9" id="KW-1133">Transmembrane helix</keyword>
<dbReference type="InterPro" id="IPR020846">
    <property type="entry name" value="MFS_dom"/>
</dbReference>
<feature type="transmembrane region" description="Helical" evidence="9">
    <location>
        <begin position="96"/>
        <end position="115"/>
    </location>
</feature>
<evidence type="ECO:0000256" key="2">
    <source>
        <dbReference type="ARBA" id="ARBA00006508"/>
    </source>
</evidence>
<evidence type="ECO:0000256" key="1">
    <source>
        <dbReference type="ARBA" id="ARBA00004429"/>
    </source>
</evidence>
<evidence type="ECO:0000313" key="12">
    <source>
        <dbReference type="Proteomes" id="UP000293863"/>
    </source>
</evidence>
<feature type="transmembrane region" description="Helical" evidence="9">
    <location>
        <begin position="154"/>
        <end position="178"/>
    </location>
</feature>